<reference evidence="2 3" key="1">
    <citation type="submission" date="2022-03" db="EMBL/GenBank/DDBJ databases">
        <title>Chryseobacterium sp. isolated from particulate matters in swine house.</title>
        <authorList>
            <person name="Won M."/>
            <person name="Kim S.-J."/>
            <person name="Kwon S.-W."/>
        </authorList>
    </citation>
    <scope>NUCLEOTIDE SEQUENCE [LARGE SCALE GENOMIC DNA]</scope>
    <source>
        <strain evidence="2 3">SC2-2</strain>
    </source>
</reference>
<name>A0ABY4BKM0_9FLAO</name>
<feature type="transmembrane region" description="Helical" evidence="1">
    <location>
        <begin position="75"/>
        <end position="94"/>
    </location>
</feature>
<keyword evidence="1" id="KW-1133">Transmembrane helix</keyword>
<keyword evidence="1" id="KW-0472">Membrane</keyword>
<dbReference type="RefSeq" id="WP_243547508.1">
    <property type="nucleotide sequence ID" value="NZ_CP094532.1"/>
</dbReference>
<organism evidence="2 3">
    <name type="scientific">Chryseobacterium suipulveris</name>
    <dbReference type="NCBI Taxonomy" id="2929800"/>
    <lineage>
        <taxon>Bacteria</taxon>
        <taxon>Pseudomonadati</taxon>
        <taxon>Bacteroidota</taxon>
        <taxon>Flavobacteriia</taxon>
        <taxon>Flavobacteriales</taxon>
        <taxon>Weeksellaceae</taxon>
        <taxon>Chryseobacterium group</taxon>
        <taxon>Chryseobacterium</taxon>
    </lineage>
</organism>
<evidence type="ECO:0000313" key="2">
    <source>
        <dbReference type="EMBL" id="UOE39741.1"/>
    </source>
</evidence>
<accession>A0ABY4BKM0</accession>
<protein>
    <recommendedName>
        <fullName evidence="4">Anti-sigma factor</fullName>
    </recommendedName>
</protein>
<dbReference type="EMBL" id="CP094532">
    <property type="protein sequence ID" value="UOE39741.1"/>
    <property type="molecule type" value="Genomic_DNA"/>
</dbReference>
<keyword evidence="3" id="KW-1185">Reference proteome</keyword>
<evidence type="ECO:0000256" key="1">
    <source>
        <dbReference type="SAM" id="Phobius"/>
    </source>
</evidence>
<evidence type="ECO:0000313" key="3">
    <source>
        <dbReference type="Proteomes" id="UP000831460"/>
    </source>
</evidence>
<proteinExistence type="predicted"/>
<evidence type="ECO:0008006" key="4">
    <source>
        <dbReference type="Google" id="ProtNLM"/>
    </source>
</evidence>
<sequence length="232" mass="26917">MEKQNLINAYFEGSLTDEQYLEFQKLLRSDAVFLQEFTFHKNLKKAIIAEERAALKKQLESFDKKSPARAFPMKWIAVAASFILLVTLGSLFFYNEKPNYEKLYTENFREFPNLSHPVVRSGTVENEIDKAFSVYDKKDYKNAVVWFSKIGNDEALFYKGISEMTIGNHQNAASDFAKINKENFPLREHLIWYEALNYLKTGNVKKIKENLKLLKNNGIYKEKAAELLSGLD</sequence>
<gene>
    <name evidence="2" type="ORF">MTP09_07350</name>
</gene>
<keyword evidence="1" id="KW-0812">Transmembrane</keyword>
<dbReference type="Proteomes" id="UP000831460">
    <property type="component" value="Chromosome"/>
</dbReference>